<dbReference type="SMART" id="SM00028">
    <property type="entry name" value="TPR"/>
    <property type="match status" value="3"/>
</dbReference>
<dbReference type="InterPro" id="IPR036869">
    <property type="entry name" value="J_dom_sf"/>
</dbReference>
<dbReference type="PRINTS" id="PR00625">
    <property type="entry name" value="JDOMAIN"/>
</dbReference>
<dbReference type="SUPFAM" id="SSF48452">
    <property type="entry name" value="TPR-like"/>
    <property type="match status" value="2"/>
</dbReference>
<sequence length="561" mass="61535">MAAASSGPARPSADRDIVETSTTSAPPTGVGYKSASESDLGKVWRCEKVRDFEWRARCLGLDKNPEAAELLRRMLRCTEELNEIGDALARGDAEPKWWLGGDYDARRAEECNDAGAESFKAKRFGEAFDSFTEAIRSWPSRPVYHANRASAALKLGRCEVAAADCEEALRLDPGSAKVAARCATALQRLGRYEQAGERWRQALACDPQSDKAAAGLRACRELEAQAERKRVEEAERSEAGERTGLPIRGVDGDWGDRLYFLTEMLDRCGGQLSALLSVAEALIMCRRYPDAVRRLDEAEATAGGSTSEIAYLRAEIAWRGNGDVEGALKILGGVPAGVDKCRKLREYLVVLRAEVEVARSALTEERFADAAEACERAERSVDPEACSGLFASLAETKATALLSRGLAREAANALDPALDLEPHSVPLLLLRSRARRRLGNHHGALSDLSVLQSVDPAAPGVFQAMQKIARLILESKDPSIRAESAKIRMGFDPYSVLEVDPGSEGAAVRRAYRRLAARWHPDKWTTKKQEQREAAALRFEEVQKAYEVLTSDRDEDHGPWP</sequence>
<reference evidence="3 4" key="1">
    <citation type="submission" date="2024-03" db="EMBL/GenBank/DDBJ databases">
        <title>Complete genome sequence of the green alga Chloropicon roscoffensis RCC1871.</title>
        <authorList>
            <person name="Lemieux C."/>
            <person name="Pombert J.-F."/>
            <person name="Otis C."/>
            <person name="Turmel M."/>
        </authorList>
    </citation>
    <scope>NUCLEOTIDE SEQUENCE [LARGE SCALE GENOMIC DNA]</scope>
    <source>
        <strain evidence="3 4">RCC1871</strain>
    </source>
</reference>
<dbReference type="SUPFAM" id="SSF46565">
    <property type="entry name" value="Chaperone J-domain"/>
    <property type="match status" value="1"/>
</dbReference>
<feature type="domain" description="J" evidence="2">
    <location>
        <begin position="492"/>
        <end position="554"/>
    </location>
</feature>
<dbReference type="CDD" id="cd06257">
    <property type="entry name" value="DnaJ"/>
    <property type="match status" value="1"/>
</dbReference>
<dbReference type="InterPro" id="IPR011990">
    <property type="entry name" value="TPR-like_helical_dom_sf"/>
</dbReference>
<dbReference type="Pfam" id="PF00226">
    <property type="entry name" value="DnaJ"/>
    <property type="match status" value="1"/>
</dbReference>
<dbReference type="Gene3D" id="1.25.40.10">
    <property type="entry name" value="Tetratricopeptide repeat domain"/>
    <property type="match status" value="1"/>
</dbReference>
<organism evidence="3 4">
    <name type="scientific">Chloropicon roscoffensis</name>
    <dbReference type="NCBI Taxonomy" id="1461544"/>
    <lineage>
        <taxon>Eukaryota</taxon>
        <taxon>Viridiplantae</taxon>
        <taxon>Chlorophyta</taxon>
        <taxon>Chloropicophyceae</taxon>
        <taxon>Chloropicales</taxon>
        <taxon>Chloropicaceae</taxon>
        <taxon>Chloropicon</taxon>
    </lineage>
</organism>
<dbReference type="SMART" id="SM00271">
    <property type="entry name" value="DnaJ"/>
    <property type="match status" value="1"/>
</dbReference>
<dbReference type="Proteomes" id="UP001472866">
    <property type="component" value="Chromosome 11"/>
</dbReference>
<dbReference type="EMBL" id="CP151511">
    <property type="protein sequence ID" value="WZN65040.1"/>
    <property type="molecule type" value="Genomic_DNA"/>
</dbReference>
<dbReference type="InterPro" id="IPR052758">
    <property type="entry name" value="SRC_co-chaperone"/>
</dbReference>
<evidence type="ECO:0000313" key="4">
    <source>
        <dbReference type="Proteomes" id="UP001472866"/>
    </source>
</evidence>
<proteinExistence type="predicted"/>
<dbReference type="Gene3D" id="1.10.287.110">
    <property type="entry name" value="DnaJ domain"/>
    <property type="match status" value="1"/>
</dbReference>
<dbReference type="Pfam" id="PF13432">
    <property type="entry name" value="TPR_16"/>
    <property type="match status" value="1"/>
</dbReference>
<keyword evidence="4" id="KW-1185">Reference proteome</keyword>
<evidence type="ECO:0000313" key="3">
    <source>
        <dbReference type="EMBL" id="WZN65040.1"/>
    </source>
</evidence>
<dbReference type="PROSITE" id="PS50076">
    <property type="entry name" value="DNAJ_2"/>
    <property type="match status" value="1"/>
</dbReference>
<dbReference type="InterPro" id="IPR001623">
    <property type="entry name" value="DnaJ_domain"/>
</dbReference>
<dbReference type="InterPro" id="IPR019734">
    <property type="entry name" value="TPR_rpt"/>
</dbReference>
<dbReference type="Pfam" id="PF14559">
    <property type="entry name" value="TPR_19"/>
    <property type="match status" value="1"/>
</dbReference>
<gene>
    <name evidence="3" type="ORF">HKI87_11g65970</name>
</gene>
<accession>A0AAX4PGA8</accession>
<protein>
    <submittedName>
        <fullName evidence="3">DnaJ domain-containing protein</fullName>
    </submittedName>
</protein>
<evidence type="ECO:0000256" key="1">
    <source>
        <dbReference type="SAM" id="MobiDB-lite"/>
    </source>
</evidence>
<evidence type="ECO:0000259" key="2">
    <source>
        <dbReference type="PROSITE" id="PS50076"/>
    </source>
</evidence>
<dbReference type="PANTHER" id="PTHR44200:SF1">
    <property type="entry name" value="DNAJ HOMOLOG SUBFAMILY C MEMBER 7"/>
    <property type="match status" value="1"/>
</dbReference>
<feature type="compositionally biased region" description="Low complexity" evidence="1">
    <location>
        <begin position="1"/>
        <end position="11"/>
    </location>
</feature>
<dbReference type="AlphaFoldDB" id="A0AAX4PGA8"/>
<name>A0AAX4PGA8_9CHLO</name>
<feature type="region of interest" description="Disordered" evidence="1">
    <location>
        <begin position="1"/>
        <end position="37"/>
    </location>
</feature>
<dbReference type="PANTHER" id="PTHR44200">
    <property type="entry name" value="DNAJ HOMOLOG SUBFAMILY C MEMBER 7"/>
    <property type="match status" value="1"/>
</dbReference>